<dbReference type="EMBL" id="MTSL01000150">
    <property type="protein sequence ID" value="PJF17944.1"/>
    <property type="molecule type" value="Genomic_DNA"/>
</dbReference>
<comment type="similarity">
    <text evidence="1">Belongs to the universal ribosomal protein uL23 family.</text>
</comment>
<dbReference type="STRING" id="1246581.A0A2H9TJL0"/>
<keyword evidence="6" id="KW-1185">Reference proteome</keyword>
<keyword evidence="2" id="KW-0689">Ribosomal protein</keyword>
<dbReference type="GO" id="GO:0000027">
    <property type="term" value="P:ribosomal large subunit assembly"/>
    <property type="evidence" value="ECO:0007669"/>
    <property type="project" value="EnsemblFungi"/>
</dbReference>
<dbReference type="Pfam" id="PF03939">
    <property type="entry name" value="Ribosomal_L23eN"/>
    <property type="match status" value="1"/>
</dbReference>
<feature type="non-terminal residue" evidence="5">
    <location>
        <position position="1"/>
    </location>
</feature>
<protein>
    <recommendedName>
        <fullName evidence="4">Large ribosomal subunit protein uL23 N-terminal domain-containing protein</fullName>
    </recommendedName>
</protein>
<evidence type="ECO:0000256" key="1">
    <source>
        <dbReference type="ARBA" id="ARBA00006700"/>
    </source>
</evidence>
<evidence type="ECO:0000259" key="4">
    <source>
        <dbReference type="Pfam" id="PF03939"/>
    </source>
</evidence>
<reference evidence="5 6" key="1">
    <citation type="submission" date="2016-10" db="EMBL/GenBank/DDBJ databases">
        <title>The genome of Paramicrosporidium saccamoebae is the missing link in understanding Cryptomycota and Microsporidia evolution.</title>
        <authorList>
            <person name="Quandt C.A."/>
            <person name="Beaudet D."/>
            <person name="Corsaro D."/>
            <person name="Michel R."/>
            <person name="Corradi N."/>
            <person name="James T."/>
        </authorList>
    </citation>
    <scope>NUCLEOTIDE SEQUENCE [LARGE SCALE GENOMIC DNA]</scope>
    <source>
        <strain evidence="5 6">KSL3</strain>
    </source>
</reference>
<evidence type="ECO:0000256" key="2">
    <source>
        <dbReference type="ARBA" id="ARBA00022980"/>
    </source>
</evidence>
<evidence type="ECO:0000313" key="5">
    <source>
        <dbReference type="EMBL" id="PJF17944.1"/>
    </source>
</evidence>
<dbReference type="InterPro" id="IPR005633">
    <property type="entry name" value="Ribosomal_uL23_N"/>
</dbReference>
<dbReference type="GO" id="GO:0022625">
    <property type="term" value="C:cytosolic large ribosomal subunit"/>
    <property type="evidence" value="ECO:0007669"/>
    <property type="project" value="EnsemblFungi"/>
</dbReference>
<name>A0A2H9TJL0_9FUNG</name>
<sequence length="133" mass="14941">AALAQAQSARKATLKGTTKVARKVRTTATFRLPKTLALPRTPKYVQKALPKAGKMDQFAVVKFPLNTESAMRQIEDHNTLVFVCDVRANKAQIKAAVKGLYAPMVRRRPMFVWPPRLTLWRLPERLVSSKLAT</sequence>
<dbReference type="GO" id="GO:0003735">
    <property type="term" value="F:structural constituent of ribosome"/>
    <property type="evidence" value="ECO:0007669"/>
    <property type="project" value="InterPro"/>
</dbReference>
<evidence type="ECO:0000313" key="6">
    <source>
        <dbReference type="Proteomes" id="UP000240830"/>
    </source>
</evidence>
<proteinExistence type="inferred from homology"/>
<dbReference type="PANTHER" id="PTHR11620">
    <property type="entry name" value="60S RIBOSOMAL PROTEIN L23A"/>
    <property type="match status" value="1"/>
</dbReference>
<gene>
    <name evidence="5" type="ORF">PSACC_02251</name>
</gene>
<dbReference type="InterPro" id="IPR012678">
    <property type="entry name" value="Ribosomal_uL23/eL15/eS24_sf"/>
</dbReference>
<dbReference type="GO" id="GO:0003723">
    <property type="term" value="F:RNA binding"/>
    <property type="evidence" value="ECO:0007669"/>
    <property type="project" value="EnsemblFungi"/>
</dbReference>
<keyword evidence="3" id="KW-0687">Ribonucleoprotein</keyword>
<dbReference type="GO" id="GO:0030687">
    <property type="term" value="C:preribosome, large subunit precursor"/>
    <property type="evidence" value="ECO:0007669"/>
    <property type="project" value="EnsemblFungi"/>
</dbReference>
<organism evidence="5 6">
    <name type="scientific">Paramicrosporidium saccamoebae</name>
    <dbReference type="NCBI Taxonomy" id="1246581"/>
    <lineage>
        <taxon>Eukaryota</taxon>
        <taxon>Fungi</taxon>
        <taxon>Fungi incertae sedis</taxon>
        <taxon>Cryptomycota</taxon>
        <taxon>Cryptomycota incertae sedis</taxon>
        <taxon>Paramicrosporidium</taxon>
    </lineage>
</organism>
<dbReference type="Proteomes" id="UP000240830">
    <property type="component" value="Unassembled WGS sequence"/>
</dbReference>
<feature type="domain" description="Large ribosomal subunit protein uL23 N-terminal" evidence="4">
    <location>
        <begin position="3"/>
        <end position="51"/>
    </location>
</feature>
<dbReference type="OrthoDB" id="1267328at2759"/>
<accession>A0A2H9TJL0</accession>
<dbReference type="Gene3D" id="3.30.70.330">
    <property type="match status" value="1"/>
</dbReference>
<evidence type="ECO:0000256" key="3">
    <source>
        <dbReference type="ARBA" id="ARBA00023274"/>
    </source>
</evidence>
<dbReference type="InterPro" id="IPR012677">
    <property type="entry name" value="Nucleotide-bd_a/b_plait_sf"/>
</dbReference>
<dbReference type="Pfam" id="PF00276">
    <property type="entry name" value="Ribosomal_L23"/>
    <property type="match status" value="1"/>
</dbReference>
<comment type="caution">
    <text evidence="5">The sequence shown here is derived from an EMBL/GenBank/DDBJ whole genome shotgun (WGS) entry which is preliminary data.</text>
</comment>
<dbReference type="AlphaFoldDB" id="A0A2H9TJL0"/>
<dbReference type="GO" id="GO:0006412">
    <property type="term" value="P:translation"/>
    <property type="evidence" value="ECO:0007669"/>
    <property type="project" value="InterPro"/>
</dbReference>
<dbReference type="InterPro" id="IPR013025">
    <property type="entry name" value="Ribosomal_uL23-like"/>
</dbReference>
<dbReference type="SUPFAM" id="SSF54189">
    <property type="entry name" value="Ribosomal proteins S24e, L23 and L15e"/>
    <property type="match status" value="1"/>
</dbReference>